<feature type="compositionally biased region" description="Polar residues" evidence="1">
    <location>
        <begin position="582"/>
        <end position="597"/>
    </location>
</feature>
<reference evidence="3 4" key="1">
    <citation type="journal article" date="2018" name="Front. Microbiol.">
        <title>Genome-Wide Analysis of Corynespora cassiicola Leaf Fall Disease Putative Effectors.</title>
        <authorList>
            <person name="Lopez D."/>
            <person name="Ribeiro S."/>
            <person name="Label P."/>
            <person name="Fumanal B."/>
            <person name="Venisse J.S."/>
            <person name="Kohler A."/>
            <person name="de Oliveira R.R."/>
            <person name="Labutti K."/>
            <person name="Lipzen A."/>
            <person name="Lail K."/>
            <person name="Bauer D."/>
            <person name="Ohm R.A."/>
            <person name="Barry K.W."/>
            <person name="Spatafora J."/>
            <person name="Grigoriev I.V."/>
            <person name="Martin F.M."/>
            <person name="Pujade-Renaud V."/>
        </authorList>
    </citation>
    <scope>NUCLEOTIDE SEQUENCE [LARGE SCALE GENOMIC DNA]</scope>
    <source>
        <strain evidence="3 4">Philippines</strain>
    </source>
</reference>
<evidence type="ECO:0008006" key="5">
    <source>
        <dbReference type="Google" id="ProtNLM"/>
    </source>
</evidence>
<accession>A0A2T2N9E7</accession>
<proteinExistence type="predicted"/>
<keyword evidence="2" id="KW-0812">Transmembrane</keyword>
<evidence type="ECO:0000313" key="3">
    <source>
        <dbReference type="EMBL" id="PSN62091.1"/>
    </source>
</evidence>
<evidence type="ECO:0000256" key="2">
    <source>
        <dbReference type="SAM" id="Phobius"/>
    </source>
</evidence>
<gene>
    <name evidence="3" type="ORF">BS50DRAFT_680375</name>
</gene>
<feature type="region of interest" description="Disordered" evidence="1">
    <location>
        <begin position="576"/>
        <end position="600"/>
    </location>
</feature>
<keyword evidence="4" id="KW-1185">Reference proteome</keyword>
<organism evidence="3 4">
    <name type="scientific">Corynespora cassiicola Philippines</name>
    <dbReference type="NCBI Taxonomy" id="1448308"/>
    <lineage>
        <taxon>Eukaryota</taxon>
        <taxon>Fungi</taxon>
        <taxon>Dikarya</taxon>
        <taxon>Ascomycota</taxon>
        <taxon>Pezizomycotina</taxon>
        <taxon>Dothideomycetes</taxon>
        <taxon>Pleosporomycetidae</taxon>
        <taxon>Pleosporales</taxon>
        <taxon>Corynesporascaceae</taxon>
        <taxon>Corynespora</taxon>
    </lineage>
</organism>
<evidence type="ECO:0000256" key="1">
    <source>
        <dbReference type="SAM" id="MobiDB-lite"/>
    </source>
</evidence>
<name>A0A2T2N9E7_CORCC</name>
<dbReference type="OrthoDB" id="3561681at2759"/>
<dbReference type="Proteomes" id="UP000240883">
    <property type="component" value="Unassembled WGS sequence"/>
</dbReference>
<protein>
    <recommendedName>
        <fullName evidence="5">Cora-domain-containing protein</fullName>
    </recommendedName>
</protein>
<feature type="transmembrane region" description="Helical" evidence="2">
    <location>
        <begin position="506"/>
        <end position="527"/>
    </location>
</feature>
<keyword evidence="2" id="KW-0472">Membrane</keyword>
<feature type="transmembrane region" description="Helical" evidence="2">
    <location>
        <begin position="441"/>
        <end position="464"/>
    </location>
</feature>
<sequence>MDWPSFRDPFLLPKYNDLFDCKGTIDKRHCTVLEVFNVKVSDNIEVARHDLLTEDDWKNWIKNCAVFTDDREKRGQNSPPNLPKDGVCILFVPETTPTNIGSDIDVKSDFTDPDVDTRPSLKSNLTELPLDREKWEKISKAFFLLPEHTAKAIETKLRTSINSLIRSDPNDTTKGLLWMQTARASDEFEDRFAMGSTYIERDNLTLAIFIGCSTEQVDRVKQLLEDSEEAITHPLLMLGICVELLLDRCLALVDKSTSDCLRITMNIGKQSEAHDKGIDWELLKKVRSRGDQSKRIEEEVNATKRQLAKVLPRLFDHKSDLSDDSVPIQRSNVNSNVLKSNNPRVGNSLRSKRSFSGILRGSNGNAEITDMFEEHFNDYITRFEELVAQCRISAEEMANTTNHVSKRSILPFHSFNIIQIRGELALRETNTSASQARMSTVIAFVAMLYLPMTTTATIFAMPVFQFPNKWRDERFNVVRTGNVTSGSASPAFSNIDSDLPVFSGYFWIYLAISMLLSLATIMGWWVFAGQNSIHQILPSAYSFLTNTINRAKVFKLDPLAILKRLGRLSSRYAGQNIGLEPSDTSQEINGNKASSTEESQEEKLLKITDKGTVEQNLAGAGVVILEPRQSVADPGSMV</sequence>
<dbReference type="AlphaFoldDB" id="A0A2T2N9E7"/>
<dbReference type="EMBL" id="KZ678142">
    <property type="protein sequence ID" value="PSN62091.1"/>
    <property type="molecule type" value="Genomic_DNA"/>
</dbReference>
<evidence type="ECO:0000313" key="4">
    <source>
        <dbReference type="Proteomes" id="UP000240883"/>
    </source>
</evidence>
<keyword evidence="2" id="KW-1133">Transmembrane helix</keyword>